<evidence type="ECO:0000256" key="8">
    <source>
        <dbReference type="PROSITE-ProRule" id="PRU10141"/>
    </source>
</evidence>
<dbReference type="Gene3D" id="3.30.200.20">
    <property type="entry name" value="Phosphorylase Kinase, domain 1"/>
    <property type="match status" value="1"/>
</dbReference>
<keyword evidence="3 8" id="KW-0547">Nucleotide-binding</keyword>
<comment type="catalytic activity">
    <reaction evidence="7">
        <text>L-seryl-[protein] + ATP = O-phospho-L-seryl-[protein] + ADP + H(+)</text>
        <dbReference type="Rhea" id="RHEA:17989"/>
        <dbReference type="Rhea" id="RHEA-COMP:9863"/>
        <dbReference type="Rhea" id="RHEA-COMP:11604"/>
        <dbReference type="ChEBI" id="CHEBI:15378"/>
        <dbReference type="ChEBI" id="CHEBI:29999"/>
        <dbReference type="ChEBI" id="CHEBI:30616"/>
        <dbReference type="ChEBI" id="CHEBI:83421"/>
        <dbReference type="ChEBI" id="CHEBI:456216"/>
        <dbReference type="EC" id="2.7.11.1"/>
    </reaction>
</comment>
<comment type="caution">
    <text evidence="12">The sequence shown here is derived from an EMBL/GenBank/DDBJ whole genome shotgun (WGS) entry which is preliminary data.</text>
</comment>
<dbReference type="InterPro" id="IPR017441">
    <property type="entry name" value="Protein_kinase_ATP_BS"/>
</dbReference>
<feature type="transmembrane region" description="Helical" evidence="10">
    <location>
        <begin position="573"/>
        <end position="596"/>
    </location>
</feature>
<dbReference type="SUPFAM" id="SSF56112">
    <property type="entry name" value="Protein kinase-like (PK-like)"/>
    <property type="match status" value="1"/>
</dbReference>
<proteinExistence type="predicted"/>
<evidence type="ECO:0000256" key="7">
    <source>
        <dbReference type="ARBA" id="ARBA00048679"/>
    </source>
</evidence>
<dbReference type="HOGENOM" id="CLU_309657_0_0_0"/>
<keyword evidence="10" id="KW-0472">Membrane</keyword>
<protein>
    <submittedName>
        <fullName evidence="12">Probable protein kinase yloP-putative serine/threonine protein kinase</fullName>
    </submittedName>
</protein>
<dbReference type="eggNOG" id="COG0515">
    <property type="taxonomic scope" value="Bacteria"/>
</dbReference>
<dbReference type="Gene3D" id="1.10.510.10">
    <property type="entry name" value="Transferase(Phosphotransferase) domain 1"/>
    <property type="match status" value="1"/>
</dbReference>
<dbReference type="PROSITE" id="PS00108">
    <property type="entry name" value="PROTEIN_KINASE_ST"/>
    <property type="match status" value="1"/>
</dbReference>
<keyword evidence="10" id="KW-0812">Transmembrane</keyword>
<evidence type="ECO:0000313" key="13">
    <source>
        <dbReference type="Proteomes" id="UP000004358"/>
    </source>
</evidence>
<feature type="transmembrane region" description="Helical" evidence="10">
    <location>
        <begin position="924"/>
        <end position="945"/>
    </location>
</feature>
<name>A3ZUI1_9BACT</name>
<keyword evidence="4 12" id="KW-0418">Kinase</keyword>
<accession>A3ZUI1</accession>
<keyword evidence="2" id="KW-0808">Transferase</keyword>
<feature type="region of interest" description="Disordered" evidence="9">
    <location>
        <begin position="109"/>
        <end position="164"/>
    </location>
</feature>
<evidence type="ECO:0000256" key="10">
    <source>
        <dbReference type="SAM" id="Phobius"/>
    </source>
</evidence>
<dbReference type="Proteomes" id="UP000004358">
    <property type="component" value="Unassembled WGS sequence"/>
</dbReference>
<dbReference type="PROSITE" id="PS50011">
    <property type="entry name" value="PROTEIN_KINASE_DOM"/>
    <property type="match status" value="1"/>
</dbReference>
<feature type="transmembrane region" description="Helical" evidence="10">
    <location>
        <begin position="516"/>
        <end position="534"/>
    </location>
</feature>
<feature type="binding site" evidence="8">
    <location>
        <position position="230"/>
    </location>
    <ligand>
        <name>ATP</name>
        <dbReference type="ChEBI" id="CHEBI:30616"/>
    </ligand>
</feature>
<keyword evidence="10" id="KW-1133">Transmembrane helix</keyword>
<evidence type="ECO:0000256" key="3">
    <source>
        <dbReference type="ARBA" id="ARBA00022741"/>
    </source>
</evidence>
<dbReference type="EMBL" id="AANZ01000012">
    <property type="protein sequence ID" value="EAQ79891.1"/>
    <property type="molecule type" value="Genomic_DNA"/>
</dbReference>
<dbReference type="PANTHER" id="PTHR43289:SF6">
    <property type="entry name" value="SERINE_THREONINE-PROTEIN KINASE NEKL-3"/>
    <property type="match status" value="1"/>
</dbReference>
<evidence type="ECO:0000256" key="1">
    <source>
        <dbReference type="ARBA" id="ARBA00022527"/>
    </source>
</evidence>
<dbReference type="Pfam" id="PF00069">
    <property type="entry name" value="Pkinase"/>
    <property type="match status" value="1"/>
</dbReference>
<feature type="transmembrane region" description="Helical" evidence="10">
    <location>
        <begin position="540"/>
        <end position="561"/>
    </location>
</feature>
<dbReference type="FunFam" id="3.30.200.20:FF:000035">
    <property type="entry name" value="Serine/threonine protein kinase Stk1"/>
    <property type="match status" value="1"/>
</dbReference>
<comment type="catalytic activity">
    <reaction evidence="6">
        <text>L-threonyl-[protein] + ATP = O-phospho-L-threonyl-[protein] + ADP + H(+)</text>
        <dbReference type="Rhea" id="RHEA:46608"/>
        <dbReference type="Rhea" id="RHEA-COMP:11060"/>
        <dbReference type="Rhea" id="RHEA-COMP:11605"/>
        <dbReference type="ChEBI" id="CHEBI:15378"/>
        <dbReference type="ChEBI" id="CHEBI:30013"/>
        <dbReference type="ChEBI" id="CHEBI:30616"/>
        <dbReference type="ChEBI" id="CHEBI:61977"/>
        <dbReference type="ChEBI" id="CHEBI:456216"/>
        <dbReference type="EC" id="2.7.11.1"/>
    </reaction>
</comment>
<dbReference type="GO" id="GO:0005524">
    <property type="term" value="F:ATP binding"/>
    <property type="evidence" value="ECO:0007669"/>
    <property type="project" value="UniProtKB-UniRule"/>
</dbReference>
<evidence type="ECO:0000256" key="6">
    <source>
        <dbReference type="ARBA" id="ARBA00047899"/>
    </source>
</evidence>
<feature type="region of interest" description="Disordered" evidence="9">
    <location>
        <begin position="51"/>
        <end position="74"/>
    </location>
</feature>
<dbReference type="AlphaFoldDB" id="A3ZUI1"/>
<reference evidence="12 13" key="1">
    <citation type="submission" date="2006-02" db="EMBL/GenBank/DDBJ databases">
        <authorList>
            <person name="Amann R."/>
            <person name="Ferriera S."/>
            <person name="Johnson J."/>
            <person name="Kravitz S."/>
            <person name="Halpern A."/>
            <person name="Remington K."/>
            <person name="Beeson K."/>
            <person name="Tran B."/>
            <person name="Rogers Y.-H."/>
            <person name="Friedman R."/>
            <person name="Venter J.C."/>
        </authorList>
    </citation>
    <scope>NUCLEOTIDE SEQUENCE [LARGE SCALE GENOMIC DNA]</scope>
    <source>
        <strain evidence="12 13">DSM 3645</strain>
    </source>
</reference>
<evidence type="ECO:0000313" key="12">
    <source>
        <dbReference type="EMBL" id="EAQ79891.1"/>
    </source>
</evidence>
<evidence type="ECO:0000256" key="9">
    <source>
        <dbReference type="SAM" id="MobiDB-lite"/>
    </source>
</evidence>
<dbReference type="CDD" id="cd14014">
    <property type="entry name" value="STKc_PknB_like"/>
    <property type="match status" value="1"/>
</dbReference>
<feature type="compositionally biased region" description="Polar residues" evidence="9">
    <location>
        <begin position="144"/>
        <end position="160"/>
    </location>
</feature>
<feature type="compositionally biased region" description="Acidic residues" evidence="9">
    <location>
        <begin position="117"/>
        <end position="128"/>
    </location>
</feature>
<dbReference type="PANTHER" id="PTHR43289">
    <property type="entry name" value="MITOGEN-ACTIVATED PROTEIN KINASE KINASE KINASE 20-RELATED"/>
    <property type="match status" value="1"/>
</dbReference>
<keyword evidence="1 12" id="KW-0723">Serine/threonine-protein kinase</keyword>
<dbReference type="InterPro" id="IPR000719">
    <property type="entry name" value="Prot_kinase_dom"/>
</dbReference>
<dbReference type="PROSITE" id="PS00107">
    <property type="entry name" value="PROTEIN_KINASE_ATP"/>
    <property type="match status" value="1"/>
</dbReference>
<dbReference type="InterPro" id="IPR008271">
    <property type="entry name" value="Ser/Thr_kinase_AS"/>
</dbReference>
<feature type="transmembrane region" description="Helical" evidence="10">
    <location>
        <begin position="871"/>
        <end position="893"/>
    </location>
</feature>
<gene>
    <name evidence="12" type="ORF">DSM3645_22164</name>
</gene>
<feature type="transmembrane region" description="Helical" evidence="10">
    <location>
        <begin position="900"/>
        <end position="918"/>
    </location>
</feature>
<keyword evidence="5 8" id="KW-0067">ATP-binding</keyword>
<evidence type="ECO:0000256" key="5">
    <source>
        <dbReference type="ARBA" id="ARBA00022840"/>
    </source>
</evidence>
<feature type="transmembrane region" description="Helical" evidence="10">
    <location>
        <begin position="602"/>
        <end position="622"/>
    </location>
</feature>
<evidence type="ECO:0000256" key="2">
    <source>
        <dbReference type="ARBA" id="ARBA00022679"/>
    </source>
</evidence>
<feature type="domain" description="Protein kinase" evidence="11">
    <location>
        <begin position="201"/>
        <end position="479"/>
    </location>
</feature>
<dbReference type="STRING" id="314230.DSM3645_22164"/>
<organism evidence="12 13">
    <name type="scientific">Blastopirellula marina DSM 3645</name>
    <dbReference type="NCBI Taxonomy" id="314230"/>
    <lineage>
        <taxon>Bacteria</taxon>
        <taxon>Pseudomonadati</taxon>
        <taxon>Planctomycetota</taxon>
        <taxon>Planctomycetia</taxon>
        <taxon>Pirellulales</taxon>
        <taxon>Pirellulaceae</taxon>
        <taxon>Blastopirellula</taxon>
    </lineage>
</organism>
<sequence length="951" mass="102646">MEVTNIAPGHYRPRCRNCKELFYIGVPSADAVEDIVVKTLQEIRQEMRASLGIPSKSRQSSHATAVDASATLPVATRLEEDKENLPTLATHGHASSSNGEALQTFTSDEYSLPGVDDPQDDADEEDEPLLSRPSFDQVDAAENSVPTPAEPQTFSETAPQRPTAHDGAMATLATAAVLPEEEDAPPSAPADETMPESLDGYRLIRILGKGAMGAVYLARQRSLDREVAVKTIQAKWAANPVFISRFTREAYAAAQLTHHNIVQIYDMGEDEGVHFFSMELVNGQSLGALLKETGKLDRDVAVGYILQAARGLHFAHQRGIIHRDVKPDNLMVNTQGVVKVADLGLVKLPDVDEQSSSGVDQELLKRRSASSTIVNMSMGTPAYMPPEQARDASSVDHRADIYSLGCTFYALLTGRPPFEGATAMEVISKHLEQPIVRPDAVAKHVPKQLADVTMRMVAKDPDQRAASLTEVIQKLEEYLGMGPTGTFSPGKQHVDMLEAGVAQFNSATAGPLRKSCFLAAAGIVVAVMIGSVIFGMGSAFIAALAMAGATPIAYLVISGVLGGDFLYRKLREFLFSSSLIDWLKYLGGAMLTLLLLAATGTIVAAIGGVILAIAAAAAYYFAVDRTLHHQRRTAMEKLEQLLKSLRLRGLDETEVRSFLVKYAGADWEEVFEELFGYQAKIHARDFLRRSGGSEKNRTFAAWRDPLVRYCDRRISAAKETRERRLLVSIEAKRLQADGATAEEAEAAAALAAQAIIDDAIHQRETAFDPDQADSLDPRQAAAQRRSRMQQLLSEARTARPNSPISVKNLLATPLSFATGAPLRIVVGAALLTGCVMWLHQNQLLSGDLATAALDTERTYQPLDVPLVTVAIAEYVSTFSAGVAGLILVGSAFFGGWRLSLFTWPAALMVLYGAGLGIPDVSEKLHAGFLAGVVGVTLFAIGMILLGDDVED</sequence>
<evidence type="ECO:0000259" key="11">
    <source>
        <dbReference type="PROSITE" id="PS50011"/>
    </source>
</evidence>
<dbReference type="GO" id="GO:0004674">
    <property type="term" value="F:protein serine/threonine kinase activity"/>
    <property type="evidence" value="ECO:0007669"/>
    <property type="project" value="UniProtKB-KW"/>
</dbReference>
<dbReference type="InterPro" id="IPR011009">
    <property type="entry name" value="Kinase-like_dom_sf"/>
</dbReference>
<dbReference type="SMART" id="SM00220">
    <property type="entry name" value="S_TKc"/>
    <property type="match status" value="1"/>
</dbReference>
<evidence type="ECO:0000256" key="4">
    <source>
        <dbReference type="ARBA" id="ARBA00022777"/>
    </source>
</evidence>